<sequence length="116" mass="13525">MDDNINNLLSSFSWFRPQEEQDKAVQELARYQDEIINILISGTQKDQWHNVIRLVEQSNTEYQYRAVPQMLLLLMDINSPGAKEAVEIMIKLDSVKLKPCIIDVLLRDKKKTTQYG</sequence>
<evidence type="ECO:0000313" key="2">
    <source>
        <dbReference type="Proteomes" id="UP001519344"/>
    </source>
</evidence>
<proteinExistence type="predicted"/>
<dbReference type="EMBL" id="JAGGKV010000029">
    <property type="protein sequence ID" value="MBP1967129.1"/>
    <property type="molecule type" value="Genomic_DNA"/>
</dbReference>
<comment type="caution">
    <text evidence="1">The sequence shown here is derived from an EMBL/GenBank/DDBJ whole genome shotgun (WGS) entry which is preliminary data.</text>
</comment>
<organism evidence="1 2">
    <name type="scientific">Paenibacillus aceris</name>
    <dbReference type="NCBI Taxonomy" id="869555"/>
    <lineage>
        <taxon>Bacteria</taxon>
        <taxon>Bacillati</taxon>
        <taxon>Bacillota</taxon>
        <taxon>Bacilli</taxon>
        <taxon>Bacillales</taxon>
        <taxon>Paenibacillaceae</taxon>
        <taxon>Paenibacillus</taxon>
    </lineage>
</organism>
<reference evidence="1 2" key="1">
    <citation type="submission" date="2021-03" db="EMBL/GenBank/DDBJ databases">
        <title>Genomic Encyclopedia of Type Strains, Phase IV (KMG-IV): sequencing the most valuable type-strain genomes for metagenomic binning, comparative biology and taxonomic classification.</title>
        <authorList>
            <person name="Goeker M."/>
        </authorList>
    </citation>
    <scope>NUCLEOTIDE SEQUENCE [LARGE SCALE GENOMIC DNA]</scope>
    <source>
        <strain evidence="1 2">DSM 24950</strain>
    </source>
</reference>
<gene>
    <name evidence="1" type="ORF">J2Z65_006393</name>
</gene>
<dbReference type="RefSeq" id="WP_167057034.1">
    <property type="nucleotide sequence ID" value="NZ_JAAOZR010000014.1"/>
</dbReference>
<name>A0ABS4I866_9BACL</name>
<protein>
    <recommendedName>
        <fullName evidence="3">HEAT repeat domain-containing protein</fullName>
    </recommendedName>
</protein>
<dbReference type="Proteomes" id="UP001519344">
    <property type="component" value="Unassembled WGS sequence"/>
</dbReference>
<evidence type="ECO:0008006" key="3">
    <source>
        <dbReference type="Google" id="ProtNLM"/>
    </source>
</evidence>
<accession>A0ABS4I866</accession>
<keyword evidence="2" id="KW-1185">Reference proteome</keyword>
<evidence type="ECO:0000313" key="1">
    <source>
        <dbReference type="EMBL" id="MBP1967129.1"/>
    </source>
</evidence>